<dbReference type="EMBL" id="KB565453">
    <property type="protein sequence ID" value="EMP28031.1"/>
    <property type="molecule type" value="Genomic_DNA"/>
</dbReference>
<protein>
    <submittedName>
        <fullName evidence="1">Uncharacterized protein</fullName>
    </submittedName>
</protein>
<proteinExistence type="predicted"/>
<dbReference type="Proteomes" id="UP000031443">
    <property type="component" value="Unassembled WGS sequence"/>
</dbReference>
<reference evidence="2" key="1">
    <citation type="journal article" date="2013" name="Nat. Genet.">
        <title>The draft genomes of soft-shell turtle and green sea turtle yield insights into the development and evolution of the turtle-specific body plan.</title>
        <authorList>
            <person name="Wang Z."/>
            <person name="Pascual-Anaya J."/>
            <person name="Zadissa A."/>
            <person name="Li W."/>
            <person name="Niimura Y."/>
            <person name="Huang Z."/>
            <person name="Li C."/>
            <person name="White S."/>
            <person name="Xiong Z."/>
            <person name="Fang D."/>
            <person name="Wang B."/>
            <person name="Ming Y."/>
            <person name="Chen Y."/>
            <person name="Zheng Y."/>
            <person name="Kuraku S."/>
            <person name="Pignatelli M."/>
            <person name="Herrero J."/>
            <person name="Beal K."/>
            <person name="Nozawa M."/>
            <person name="Li Q."/>
            <person name="Wang J."/>
            <person name="Zhang H."/>
            <person name="Yu L."/>
            <person name="Shigenobu S."/>
            <person name="Wang J."/>
            <person name="Liu J."/>
            <person name="Flicek P."/>
            <person name="Searle S."/>
            <person name="Wang J."/>
            <person name="Kuratani S."/>
            <person name="Yin Y."/>
            <person name="Aken B."/>
            <person name="Zhang G."/>
            <person name="Irie N."/>
        </authorList>
    </citation>
    <scope>NUCLEOTIDE SEQUENCE [LARGE SCALE GENOMIC DNA]</scope>
</reference>
<sequence>MPLCSALATSDGQALSKAMIAADSYENRQQTIEQTVFGSDGKSMASNMTDSTILTRGSSTNFATRSSRRRIATAAKAAELRPQTTQAGRSCRRIAAEGHGLLPHSKSCPKHLLGKLVPGADPDPYSY</sequence>
<keyword evidence="2" id="KW-1185">Reference proteome</keyword>
<accession>M7ARQ8</accession>
<organism evidence="1 2">
    <name type="scientific">Chelonia mydas</name>
    <name type="common">Green sea-turtle</name>
    <name type="synonym">Chelonia agassizi</name>
    <dbReference type="NCBI Taxonomy" id="8469"/>
    <lineage>
        <taxon>Eukaryota</taxon>
        <taxon>Metazoa</taxon>
        <taxon>Chordata</taxon>
        <taxon>Craniata</taxon>
        <taxon>Vertebrata</taxon>
        <taxon>Euteleostomi</taxon>
        <taxon>Archelosauria</taxon>
        <taxon>Testudinata</taxon>
        <taxon>Testudines</taxon>
        <taxon>Cryptodira</taxon>
        <taxon>Durocryptodira</taxon>
        <taxon>Americhelydia</taxon>
        <taxon>Chelonioidea</taxon>
        <taxon>Cheloniidae</taxon>
        <taxon>Chelonia</taxon>
    </lineage>
</organism>
<evidence type="ECO:0000313" key="1">
    <source>
        <dbReference type="EMBL" id="EMP28031.1"/>
    </source>
</evidence>
<name>M7ARQ8_CHEMY</name>
<gene>
    <name evidence="1" type="ORF">UY3_14882</name>
</gene>
<evidence type="ECO:0000313" key="2">
    <source>
        <dbReference type="Proteomes" id="UP000031443"/>
    </source>
</evidence>
<dbReference type="AlphaFoldDB" id="M7ARQ8"/>